<dbReference type="Gene3D" id="3.60.15.10">
    <property type="entry name" value="Ribonuclease Z/Hydroxyacylglutathione hydrolase-like"/>
    <property type="match status" value="1"/>
</dbReference>
<evidence type="ECO:0000259" key="1">
    <source>
        <dbReference type="SMART" id="SM00849"/>
    </source>
</evidence>
<evidence type="ECO:0000313" key="3">
    <source>
        <dbReference type="Proteomes" id="UP000008386"/>
    </source>
</evidence>
<dbReference type="PANTHER" id="PTHR42663">
    <property type="entry name" value="HYDROLASE C777.06C-RELATED-RELATED"/>
    <property type="match status" value="1"/>
</dbReference>
<feature type="domain" description="Metallo-beta-lactamase" evidence="1">
    <location>
        <begin position="36"/>
        <end position="221"/>
    </location>
</feature>
<dbReference type="EMBL" id="CP002779">
    <property type="protein sequence ID" value="AEH24433.1"/>
    <property type="molecule type" value="Genomic_DNA"/>
</dbReference>
<dbReference type="KEGG" id="pya:PYCH_07460"/>
<evidence type="ECO:0000313" key="2">
    <source>
        <dbReference type="EMBL" id="AEH24433.1"/>
    </source>
</evidence>
<dbReference type="RefSeq" id="WP_013905490.1">
    <property type="nucleotide sequence ID" value="NC_015680.1"/>
</dbReference>
<protein>
    <submittedName>
        <fullName evidence="2">Metallo-beta-lactamase superfamily protein</fullName>
    </submittedName>
</protein>
<dbReference type="AlphaFoldDB" id="F8AIV8"/>
<gene>
    <name evidence="2" type="ordered locus">PYCH_07460</name>
</gene>
<organism evidence="2 3">
    <name type="scientific">Pyrococcus yayanosii (strain CH1 / JCM 16557)</name>
    <dbReference type="NCBI Taxonomy" id="529709"/>
    <lineage>
        <taxon>Archaea</taxon>
        <taxon>Methanobacteriati</taxon>
        <taxon>Methanobacteriota</taxon>
        <taxon>Thermococci</taxon>
        <taxon>Thermococcales</taxon>
        <taxon>Thermococcaceae</taxon>
        <taxon>Pyrococcus</taxon>
    </lineage>
</organism>
<name>F8AIV8_PYRYC</name>
<dbReference type="InterPro" id="IPR001279">
    <property type="entry name" value="Metallo-B-lactamas"/>
</dbReference>
<dbReference type="InterPro" id="IPR036866">
    <property type="entry name" value="RibonucZ/Hydroxyglut_hydro"/>
</dbReference>
<dbReference type="OrthoDB" id="53037at2157"/>
<proteinExistence type="predicted"/>
<dbReference type="PANTHER" id="PTHR42663:SF12">
    <property type="entry name" value="ATP-BINDING PROTEIN PHNP"/>
    <property type="match status" value="1"/>
</dbReference>
<accession>F8AIV8</accession>
<dbReference type="Proteomes" id="UP000008386">
    <property type="component" value="Chromosome"/>
</dbReference>
<dbReference type="SUPFAM" id="SSF56281">
    <property type="entry name" value="Metallo-hydrolase/oxidoreductase"/>
    <property type="match status" value="1"/>
</dbReference>
<reference evidence="2 3" key="1">
    <citation type="journal article" date="2011" name="J. Bacteriol.">
        <title>Complete genome sequence of the obligate piezophilic hyperthermophilic archaeon Pyrococcus yayanosii CH1.</title>
        <authorList>
            <person name="Jun X."/>
            <person name="Lupeng L."/>
            <person name="Minjuan X."/>
            <person name="Oger P."/>
            <person name="Fengping W."/>
            <person name="Jebbar M."/>
            <person name="Xiang X."/>
        </authorList>
    </citation>
    <scope>NUCLEOTIDE SEQUENCE [LARGE SCALE GENOMIC DNA]</scope>
    <source>
        <strain evidence="3">CH1 / JCM 16557</strain>
    </source>
</reference>
<sequence>MRIILLGSGSYSGTPKPFCGCENCTRARRFPIYRRTRFSLYLGKLKAIVDPSPDLHYHLEHLNEKVEQVLITHPHFDHIAGVPELQIFEKLTFYSHEETLRVVKWLQEAFVGEKRWEHVSLSFGEWKSFGNFNVLHFRTPHKPGDVAGGFVIEIGGKKIGITGDTGPEILKDEKTLESLTDLDLLVVEMTHRESIPGTHLGVEDALRLVELTKPELAVFAHISHNNYPHEILERKVMERGIRGIVGRDFLHLDI</sequence>
<dbReference type="SMART" id="SM00849">
    <property type="entry name" value="Lactamase_B"/>
    <property type="match status" value="1"/>
</dbReference>
<keyword evidence="3" id="KW-1185">Reference proteome</keyword>
<dbReference type="STRING" id="529709.PYCH_07460"/>
<dbReference type="GeneID" id="10837322"/>
<dbReference type="eggNOG" id="arCOG00499">
    <property type="taxonomic scope" value="Archaea"/>
</dbReference>
<dbReference type="Pfam" id="PF12706">
    <property type="entry name" value="Lactamase_B_2"/>
    <property type="match status" value="1"/>
</dbReference>
<dbReference type="HOGENOM" id="CLU_044538_2_0_2"/>